<comment type="caution">
    <text evidence="1">The sequence shown here is derived from an EMBL/GenBank/DDBJ whole genome shotgun (WGS) entry which is preliminary data.</text>
</comment>
<evidence type="ECO:0000313" key="1">
    <source>
        <dbReference type="EMBL" id="KAK1428720.1"/>
    </source>
</evidence>
<reference evidence="1" key="1">
    <citation type="journal article" date="2023" name="bioRxiv">
        <title>Improved chromosome-level genome assembly for marigold (Tagetes erecta).</title>
        <authorList>
            <person name="Jiang F."/>
            <person name="Yuan L."/>
            <person name="Wang S."/>
            <person name="Wang H."/>
            <person name="Xu D."/>
            <person name="Wang A."/>
            <person name="Fan W."/>
        </authorList>
    </citation>
    <scope>NUCLEOTIDE SEQUENCE</scope>
    <source>
        <strain evidence="1">WSJ</strain>
        <tissue evidence="1">Leaf</tissue>
    </source>
</reference>
<protein>
    <submittedName>
        <fullName evidence="1">Uncharacterized protein</fullName>
    </submittedName>
</protein>
<dbReference type="EMBL" id="JAUHHV010000004">
    <property type="protein sequence ID" value="KAK1428720.1"/>
    <property type="molecule type" value="Genomic_DNA"/>
</dbReference>
<sequence length="75" mass="8794">MASKDWLKISEAISNAICDFFFADLGTFCKLYMFYFTFKNQHIPLLKVKKPINSQRLVLHATRLVHQDLGKKRFA</sequence>
<name>A0AAD8KSF9_TARER</name>
<evidence type="ECO:0000313" key="2">
    <source>
        <dbReference type="Proteomes" id="UP001229421"/>
    </source>
</evidence>
<dbReference type="Proteomes" id="UP001229421">
    <property type="component" value="Unassembled WGS sequence"/>
</dbReference>
<organism evidence="1 2">
    <name type="scientific">Tagetes erecta</name>
    <name type="common">African marigold</name>
    <dbReference type="NCBI Taxonomy" id="13708"/>
    <lineage>
        <taxon>Eukaryota</taxon>
        <taxon>Viridiplantae</taxon>
        <taxon>Streptophyta</taxon>
        <taxon>Embryophyta</taxon>
        <taxon>Tracheophyta</taxon>
        <taxon>Spermatophyta</taxon>
        <taxon>Magnoliopsida</taxon>
        <taxon>eudicotyledons</taxon>
        <taxon>Gunneridae</taxon>
        <taxon>Pentapetalae</taxon>
        <taxon>asterids</taxon>
        <taxon>campanulids</taxon>
        <taxon>Asterales</taxon>
        <taxon>Asteraceae</taxon>
        <taxon>Asteroideae</taxon>
        <taxon>Heliantheae alliance</taxon>
        <taxon>Tageteae</taxon>
        <taxon>Tagetes</taxon>
    </lineage>
</organism>
<keyword evidence="2" id="KW-1185">Reference proteome</keyword>
<gene>
    <name evidence="1" type="ORF">QVD17_17559</name>
</gene>
<dbReference type="AlphaFoldDB" id="A0AAD8KSF9"/>
<proteinExistence type="predicted"/>
<accession>A0AAD8KSF9</accession>